<reference evidence="2 3" key="1">
    <citation type="journal article" date="2015" name="Nature">
        <title>rRNA introns, odd ribosomes, and small enigmatic genomes across a large radiation of phyla.</title>
        <authorList>
            <person name="Brown C.T."/>
            <person name="Hug L.A."/>
            <person name="Thomas B.C."/>
            <person name="Sharon I."/>
            <person name="Castelle C.J."/>
            <person name="Singh A."/>
            <person name="Wilkins M.J."/>
            <person name="Williams K.H."/>
            <person name="Banfield J.F."/>
        </authorList>
    </citation>
    <scope>NUCLEOTIDE SEQUENCE [LARGE SCALE GENOMIC DNA]</scope>
</reference>
<dbReference type="AlphaFoldDB" id="A0A0G0BPF9"/>
<name>A0A0G0BPF9_9BACT</name>
<dbReference type="PANTHER" id="PTHR23419">
    <property type="entry name" value="DIVALENT CATION TOLERANCE CUTA-RELATED"/>
    <property type="match status" value="1"/>
</dbReference>
<dbReference type="Proteomes" id="UP000034127">
    <property type="component" value="Unassembled WGS sequence"/>
</dbReference>
<dbReference type="GO" id="GO:0010038">
    <property type="term" value="P:response to metal ion"/>
    <property type="evidence" value="ECO:0007669"/>
    <property type="project" value="InterPro"/>
</dbReference>
<dbReference type="InterPro" id="IPR015867">
    <property type="entry name" value="N-reg_PII/ATP_PRibTrfase_C"/>
</dbReference>
<evidence type="ECO:0000313" key="2">
    <source>
        <dbReference type="EMBL" id="KKP65536.1"/>
    </source>
</evidence>
<evidence type="ECO:0000256" key="1">
    <source>
        <dbReference type="ARBA" id="ARBA00010169"/>
    </source>
</evidence>
<dbReference type="Gene3D" id="3.30.70.120">
    <property type="match status" value="1"/>
</dbReference>
<dbReference type="InterPro" id="IPR011322">
    <property type="entry name" value="N-reg_PII-like_a/b"/>
</dbReference>
<dbReference type="GO" id="GO:0005507">
    <property type="term" value="F:copper ion binding"/>
    <property type="evidence" value="ECO:0007669"/>
    <property type="project" value="TreeGrafter"/>
</dbReference>
<proteinExistence type="inferred from homology"/>
<dbReference type="InterPro" id="IPR004323">
    <property type="entry name" value="Ion_tolerance_CutA"/>
</dbReference>
<dbReference type="PANTHER" id="PTHR23419:SF8">
    <property type="entry name" value="FI09726P"/>
    <property type="match status" value="1"/>
</dbReference>
<organism evidence="2 3">
    <name type="scientific">Candidatus Roizmanbacteria bacterium GW2011_GWC2_35_12</name>
    <dbReference type="NCBI Taxonomy" id="1618485"/>
    <lineage>
        <taxon>Bacteria</taxon>
        <taxon>Candidatus Roizmaniibacteriota</taxon>
    </lineage>
</organism>
<dbReference type="EMBL" id="LBPX01000051">
    <property type="protein sequence ID" value="KKP65536.1"/>
    <property type="molecule type" value="Genomic_DNA"/>
</dbReference>
<accession>A0A0G0BPF9</accession>
<dbReference type="Pfam" id="PF03091">
    <property type="entry name" value="CutA1"/>
    <property type="match status" value="1"/>
</dbReference>
<dbReference type="SUPFAM" id="SSF54913">
    <property type="entry name" value="GlnB-like"/>
    <property type="match status" value="1"/>
</dbReference>
<sequence>MKPCLLFLTCSDKAEAEKISQILLDKKLVTCIKQVLTNSSYLWKNKIEKASEVLLIMDSVENNFEKIDKELKKAHSYDTYTLVLTKIDKLNKKASNWISKELA</sequence>
<protein>
    <submittedName>
        <fullName evidence="2">CutA1 divalent ion tolerance protein</fullName>
    </submittedName>
</protein>
<comment type="similarity">
    <text evidence="1">Belongs to the CutA family.</text>
</comment>
<comment type="caution">
    <text evidence="2">The sequence shown here is derived from an EMBL/GenBank/DDBJ whole genome shotgun (WGS) entry which is preliminary data.</text>
</comment>
<evidence type="ECO:0000313" key="3">
    <source>
        <dbReference type="Proteomes" id="UP000034127"/>
    </source>
</evidence>
<gene>
    <name evidence="2" type="ORF">UR63_C0051G0007</name>
</gene>